<feature type="transmembrane region" description="Helical" evidence="7">
    <location>
        <begin position="34"/>
        <end position="50"/>
    </location>
</feature>
<evidence type="ECO:0000256" key="7">
    <source>
        <dbReference type="SAM" id="Phobius"/>
    </source>
</evidence>
<comment type="subcellular location">
    <subcellularLocation>
        <location evidence="1">Membrane</location>
        <topology evidence="1">Single-pass membrane protein</topology>
    </subcellularLocation>
</comment>
<evidence type="ECO:0000256" key="6">
    <source>
        <dbReference type="ARBA" id="ARBA00025321"/>
    </source>
</evidence>
<name>A0ABW3FJ66_9HYPH</name>
<dbReference type="InterPro" id="IPR012413">
    <property type="entry name" value="BA14K"/>
</dbReference>
<evidence type="ECO:0000256" key="3">
    <source>
        <dbReference type="ARBA" id="ARBA00020552"/>
    </source>
</evidence>
<evidence type="ECO:0000313" key="9">
    <source>
        <dbReference type="Proteomes" id="UP001597101"/>
    </source>
</evidence>
<accession>A0ABW3FJ66</accession>
<comment type="similarity">
    <text evidence="2">Belongs to the BA14k family.</text>
</comment>
<keyword evidence="9" id="KW-1185">Reference proteome</keyword>
<keyword evidence="7" id="KW-1133">Transmembrane helix</keyword>
<reference evidence="9" key="1">
    <citation type="journal article" date="2019" name="Int. J. Syst. Evol. Microbiol.">
        <title>The Global Catalogue of Microorganisms (GCM) 10K type strain sequencing project: providing services to taxonomists for standard genome sequencing and annotation.</title>
        <authorList>
            <consortium name="The Broad Institute Genomics Platform"/>
            <consortium name="The Broad Institute Genome Sequencing Center for Infectious Disease"/>
            <person name="Wu L."/>
            <person name="Ma J."/>
        </authorList>
    </citation>
    <scope>NUCLEOTIDE SEQUENCE [LARGE SCALE GENOMIC DNA]</scope>
    <source>
        <strain evidence="9">CCUG 60023</strain>
    </source>
</reference>
<dbReference type="Proteomes" id="UP001597101">
    <property type="component" value="Unassembled WGS sequence"/>
</dbReference>
<dbReference type="EMBL" id="JBHTJV010000025">
    <property type="protein sequence ID" value="MFD0917677.1"/>
    <property type="molecule type" value="Genomic_DNA"/>
</dbReference>
<sequence length="100" mass="11427">MSKLITTALAATLAITIAIPAALTDADAGKKGRYFAGGLAAGIIGTAIIARESRRRDREYDRSERRWDRHVRRCYAAYRSYDERSDTWIDKYGRERICRK</sequence>
<protein>
    <recommendedName>
        <fullName evidence="3">Lectin-like protein BA14k</fullName>
    </recommendedName>
</protein>
<dbReference type="RefSeq" id="WP_377213532.1">
    <property type="nucleotide sequence ID" value="NZ_JBHTJV010000025.1"/>
</dbReference>
<evidence type="ECO:0000313" key="8">
    <source>
        <dbReference type="EMBL" id="MFD0917677.1"/>
    </source>
</evidence>
<comment type="caution">
    <text evidence="8">The sequence shown here is derived from an EMBL/GenBank/DDBJ whole genome shotgun (WGS) entry which is preliminary data.</text>
</comment>
<evidence type="ECO:0000256" key="1">
    <source>
        <dbReference type="ARBA" id="ARBA00004167"/>
    </source>
</evidence>
<dbReference type="Pfam" id="PF07886">
    <property type="entry name" value="BA14K"/>
    <property type="match status" value="1"/>
</dbReference>
<keyword evidence="7" id="KW-0812">Transmembrane</keyword>
<evidence type="ECO:0000256" key="2">
    <source>
        <dbReference type="ARBA" id="ARBA00010270"/>
    </source>
</evidence>
<organism evidence="8 9">
    <name type="scientific">Pseudahrensia aquimaris</name>
    <dbReference type="NCBI Taxonomy" id="744461"/>
    <lineage>
        <taxon>Bacteria</taxon>
        <taxon>Pseudomonadati</taxon>
        <taxon>Pseudomonadota</taxon>
        <taxon>Alphaproteobacteria</taxon>
        <taxon>Hyphomicrobiales</taxon>
        <taxon>Ahrensiaceae</taxon>
        <taxon>Pseudahrensia</taxon>
    </lineage>
</organism>
<evidence type="ECO:0000256" key="5">
    <source>
        <dbReference type="ARBA" id="ARBA00022734"/>
    </source>
</evidence>
<keyword evidence="4" id="KW-1003">Cell membrane</keyword>
<keyword evidence="5" id="KW-0430">Lectin</keyword>
<comment type="function">
    <text evidence="6">Has immunoglobulin-binding and hemagglutination properties, and can bind to mannose. Essential for virulence. May be involved in LPS biosynthesis or polysaccharide transport.</text>
</comment>
<gene>
    <name evidence="8" type="ORF">ACFQ14_14840</name>
</gene>
<evidence type="ECO:0000256" key="4">
    <source>
        <dbReference type="ARBA" id="ARBA00022475"/>
    </source>
</evidence>
<keyword evidence="7" id="KW-0472">Membrane</keyword>
<proteinExistence type="inferred from homology"/>